<keyword evidence="1" id="KW-1133">Transmembrane helix</keyword>
<accession>A0A8S0WI37</accession>
<dbReference type="AlphaFoldDB" id="A0A8S0WI37"/>
<reference evidence="2 3" key="1">
    <citation type="submission" date="2020-01" db="EMBL/GenBank/DDBJ databases">
        <authorList>
            <person name="Gupta K D."/>
        </authorList>
    </citation>
    <scope>NUCLEOTIDE SEQUENCE [LARGE SCALE GENOMIC DNA]</scope>
</reference>
<dbReference type="OrthoDB" id="3006153at2759"/>
<proteinExistence type="predicted"/>
<evidence type="ECO:0000256" key="1">
    <source>
        <dbReference type="SAM" id="Phobius"/>
    </source>
</evidence>
<gene>
    <name evidence="2" type="ORF">AAE3_LOCUS12278</name>
</gene>
<organism evidence="2 3">
    <name type="scientific">Cyclocybe aegerita</name>
    <name type="common">Black poplar mushroom</name>
    <name type="synonym">Agrocybe aegerita</name>
    <dbReference type="NCBI Taxonomy" id="1973307"/>
    <lineage>
        <taxon>Eukaryota</taxon>
        <taxon>Fungi</taxon>
        <taxon>Dikarya</taxon>
        <taxon>Basidiomycota</taxon>
        <taxon>Agaricomycotina</taxon>
        <taxon>Agaricomycetes</taxon>
        <taxon>Agaricomycetidae</taxon>
        <taxon>Agaricales</taxon>
        <taxon>Agaricineae</taxon>
        <taxon>Bolbitiaceae</taxon>
        <taxon>Cyclocybe</taxon>
    </lineage>
</organism>
<protein>
    <submittedName>
        <fullName evidence="2">Uncharacterized protein</fullName>
    </submittedName>
</protein>
<feature type="transmembrane region" description="Helical" evidence="1">
    <location>
        <begin position="6"/>
        <end position="23"/>
    </location>
</feature>
<dbReference type="EMBL" id="CACVBS010000084">
    <property type="protein sequence ID" value="CAA7270040.1"/>
    <property type="molecule type" value="Genomic_DNA"/>
</dbReference>
<comment type="caution">
    <text evidence="2">The sequence shown here is derived from an EMBL/GenBank/DDBJ whole genome shotgun (WGS) entry which is preliminary data.</text>
</comment>
<keyword evidence="1" id="KW-0472">Membrane</keyword>
<dbReference type="Proteomes" id="UP000467700">
    <property type="component" value="Unassembled WGS sequence"/>
</dbReference>
<keyword evidence="1" id="KW-0812">Transmembrane</keyword>
<keyword evidence="3" id="KW-1185">Reference proteome</keyword>
<evidence type="ECO:0000313" key="3">
    <source>
        <dbReference type="Proteomes" id="UP000467700"/>
    </source>
</evidence>
<sequence length="227" mass="24972">MPPPTILIFALVGVATLSLYNLLAPSNFSYRHFISGMPSTQVQWSSPYSGYLARAGALPEFEPTRSALKLAVLRNAPADPEGFTLAFFAPGVAVDAKGSAYTLKKDDYEGILSLAESVKSLPKTGGFRNQWRVKQDRTSQPIERILSPKSILATSPLPDGYEAEYVETSVYGFDKTHRLLKEPVEGYTELPEDLWELTGLGLEARETSGERNELVLEEVRAVLGDVF</sequence>
<name>A0A8S0WI37_CYCAE</name>
<evidence type="ECO:0000313" key="2">
    <source>
        <dbReference type="EMBL" id="CAA7270040.1"/>
    </source>
</evidence>